<evidence type="ECO:0000256" key="1">
    <source>
        <dbReference type="ARBA" id="ARBA00022527"/>
    </source>
</evidence>
<dbReference type="Proteomes" id="UP000236621">
    <property type="component" value="Unassembled WGS sequence"/>
</dbReference>
<feature type="domain" description="Protein kinase" evidence="8">
    <location>
        <begin position="123"/>
        <end position="195"/>
    </location>
</feature>
<dbReference type="Gene3D" id="3.30.200.20">
    <property type="entry name" value="Phosphorylase Kinase, domain 1"/>
    <property type="match status" value="1"/>
</dbReference>
<feature type="binding site" evidence="6">
    <location>
        <position position="152"/>
    </location>
    <ligand>
        <name>ATP</name>
        <dbReference type="ChEBI" id="CHEBI:30616"/>
    </ligand>
</feature>
<dbReference type="AlphaFoldDB" id="A0A2K3QE70"/>
<evidence type="ECO:0000259" key="8">
    <source>
        <dbReference type="PROSITE" id="PS50011"/>
    </source>
</evidence>
<feature type="region of interest" description="Disordered" evidence="7">
    <location>
        <begin position="14"/>
        <end position="84"/>
    </location>
</feature>
<evidence type="ECO:0000256" key="5">
    <source>
        <dbReference type="ARBA" id="ARBA00022840"/>
    </source>
</evidence>
<feature type="compositionally biased region" description="Polar residues" evidence="7">
    <location>
        <begin position="43"/>
        <end position="53"/>
    </location>
</feature>
<feature type="binding site" evidence="6">
    <location>
        <position position="133"/>
    </location>
    <ligand>
        <name>ATP</name>
        <dbReference type="ChEBI" id="CHEBI:30616"/>
    </ligand>
</feature>
<dbReference type="InterPro" id="IPR000719">
    <property type="entry name" value="Prot_kinase_dom"/>
</dbReference>
<keyword evidence="5 6" id="KW-0067">ATP-binding</keyword>
<keyword evidence="3 6" id="KW-0547">Nucleotide-binding</keyword>
<dbReference type="EMBL" id="NRSZ01000655">
    <property type="protein sequence ID" value="PNY25848.1"/>
    <property type="molecule type" value="Genomic_DNA"/>
</dbReference>
<keyword evidence="10" id="KW-1185">Reference proteome</keyword>
<evidence type="ECO:0000256" key="4">
    <source>
        <dbReference type="ARBA" id="ARBA00022777"/>
    </source>
</evidence>
<organism evidence="9 10">
    <name type="scientific">Tolypocladium capitatum</name>
    <dbReference type="NCBI Taxonomy" id="45235"/>
    <lineage>
        <taxon>Eukaryota</taxon>
        <taxon>Fungi</taxon>
        <taxon>Dikarya</taxon>
        <taxon>Ascomycota</taxon>
        <taxon>Pezizomycotina</taxon>
        <taxon>Sordariomycetes</taxon>
        <taxon>Hypocreomycetidae</taxon>
        <taxon>Hypocreales</taxon>
        <taxon>Ophiocordycipitaceae</taxon>
        <taxon>Tolypocladium</taxon>
    </lineage>
</organism>
<name>A0A2K3QE70_9HYPO</name>
<protein>
    <submittedName>
        <fullName evidence="9">Serine/threonine-protein kinase ark1</fullName>
    </submittedName>
</protein>
<dbReference type="Pfam" id="PF00069">
    <property type="entry name" value="Pkinase"/>
    <property type="match status" value="1"/>
</dbReference>
<evidence type="ECO:0000313" key="9">
    <source>
        <dbReference type="EMBL" id="PNY25848.1"/>
    </source>
</evidence>
<gene>
    <name evidence="9" type="ORF">TCAP_04221</name>
</gene>
<sequence length="195" mass="21547">MAAAALQARVERMSVHGHDDAGNISTMPQKPKVAATTTTTTTSSYPAHNSCSSRENKAAARPQQSTSAIALPPQEAQSQAKQRPTLKTLSIVLSKTSDETIQTRETVPVIKQPVIKQFHLGMFEIGRSRGKGKFGRVYLARERQSGFVCASKVMYKHEIQHGRVEKQVAREIEIQTHLRHPNVVQLHGHFTTATE</sequence>
<dbReference type="GO" id="GO:0005524">
    <property type="term" value="F:ATP binding"/>
    <property type="evidence" value="ECO:0007669"/>
    <property type="project" value="UniProtKB-KW"/>
</dbReference>
<dbReference type="GO" id="GO:0004674">
    <property type="term" value="F:protein serine/threonine kinase activity"/>
    <property type="evidence" value="ECO:0007669"/>
    <property type="project" value="UniProtKB-KW"/>
</dbReference>
<accession>A0A2K3QE70</accession>
<dbReference type="InterPro" id="IPR011009">
    <property type="entry name" value="Kinase-like_dom_sf"/>
</dbReference>
<dbReference type="SUPFAM" id="SSF56112">
    <property type="entry name" value="Protein kinase-like (PK-like)"/>
    <property type="match status" value="1"/>
</dbReference>
<keyword evidence="1" id="KW-0723">Serine/threonine-protein kinase</keyword>
<proteinExistence type="predicted"/>
<feature type="compositionally biased region" description="Polar residues" evidence="7">
    <location>
        <begin position="75"/>
        <end position="84"/>
    </location>
</feature>
<dbReference type="OrthoDB" id="5598655at2759"/>
<comment type="caution">
    <text evidence="9">The sequence shown here is derived from an EMBL/GenBank/DDBJ whole genome shotgun (WGS) entry which is preliminary data.</text>
</comment>
<dbReference type="FunFam" id="3.30.200.20:FF:000042">
    <property type="entry name" value="Aurora kinase A"/>
    <property type="match status" value="1"/>
</dbReference>
<dbReference type="PANTHER" id="PTHR24350">
    <property type="entry name" value="SERINE/THREONINE-PROTEIN KINASE IAL-RELATED"/>
    <property type="match status" value="1"/>
</dbReference>
<dbReference type="InterPro" id="IPR030616">
    <property type="entry name" value="Aur-like"/>
</dbReference>
<evidence type="ECO:0000256" key="3">
    <source>
        <dbReference type="ARBA" id="ARBA00022741"/>
    </source>
</evidence>
<evidence type="ECO:0000256" key="6">
    <source>
        <dbReference type="PIRSR" id="PIRSR630616-2"/>
    </source>
</evidence>
<dbReference type="PROSITE" id="PS50011">
    <property type="entry name" value="PROTEIN_KINASE_DOM"/>
    <property type="match status" value="1"/>
</dbReference>
<evidence type="ECO:0000256" key="2">
    <source>
        <dbReference type="ARBA" id="ARBA00022679"/>
    </source>
</evidence>
<dbReference type="STRING" id="45235.A0A2K3QE70"/>
<evidence type="ECO:0000256" key="7">
    <source>
        <dbReference type="SAM" id="MobiDB-lite"/>
    </source>
</evidence>
<keyword evidence="4 9" id="KW-0418">Kinase</keyword>
<evidence type="ECO:0000313" key="10">
    <source>
        <dbReference type="Proteomes" id="UP000236621"/>
    </source>
</evidence>
<keyword evidence="2" id="KW-0808">Transferase</keyword>
<reference evidence="9 10" key="1">
    <citation type="submission" date="2017-08" db="EMBL/GenBank/DDBJ databases">
        <title>Harnessing the power of phylogenomics to disentangle the directionality and signatures of interkingdom host jumping in the parasitic fungal genus Tolypocladium.</title>
        <authorList>
            <person name="Quandt C.A."/>
            <person name="Patterson W."/>
            <person name="Spatafora J.W."/>
        </authorList>
    </citation>
    <scope>NUCLEOTIDE SEQUENCE [LARGE SCALE GENOMIC DNA]</scope>
    <source>
        <strain evidence="9 10">CBS 113982</strain>
    </source>
</reference>